<keyword evidence="2" id="KW-1185">Reference proteome</keyword>
<reference evidence="1 2" key="1">
    <citation type="submission" date="2014-04" db="EMBL/GenBank/DDBJ databases">
        <authorList>
            <consortium name="DOE Joint Genome Institute"/>
            <person name="Kuo A."/>
            <person name="Kohler A."/>
            <person name="Nagy L.G."/>
            <person name="Floudas D."/>
            <person name="Copeland A."/>
            <person name="Barry K.W."/>
            <person name="Cichocki N."/>
            <person name="Veneault-Fourrey C."/>
            <person name="LaButti K."/>
            <person name="Lindquist E.A."/>
            <person name="Lipzen A."/>
            <person name="Lundell T."/>
            <person name="Morin E."/>
            <person name="Murat C."/>
            <person name="Sun H."/>
            <person name="Tunlid A."/>
            <person name="Henrissat B."/>
            <person name="Grigoriev I.V."/>
            <person name="Hibbett D.S."/>
            <person name="Martin F."/>
            <person name="Nordberg H.P."/>
            <person name="Cantor M.N."/>
            <person name="Hua S.X."/>
        </authorList>
    </citation>
    <scope>NUCLEOTIDE SEQUENCE [LARGE SCALE GENOMIC DNA]</scope>
    <source>
        <strain evidence="1 2">LaAM-08-1</strain>
    </source>
</reference>
<dbReference type="HOGENOM" id="CLU_2498210_0_0_1"/>
<name>A0A0C9WUB7_9AGAR</name>
<evidence type="ECO:0000313" key="1">
    <source>
        <dbReference type="EMBL" id="KIJ92033.1"/>
    </source>
</evidence>
<gene>
    <name evidence="1" type="ORF">K443DRAFT_685500</name>
</gene>
<sequence length="86" mass="10093">MSSAALELIAGSGRALILLMKRTTFTKRRRLFHHIILASLWLPNLIRPTAGHIFFVLPYLESWRKREDVWLRPWLASLFDYQLQGS</sequence>
<organism evidence="1 2">
    <name type="scientific">Laccaria amethystina LaAM-08-1</name>
    <dbReference type="NCBI Taxonomy" id="1095629"/>
    <lineage>
        <taxon>Eukaryota</taxon>
        <taxon>Fungi</taxon>
        <taxon>Dikarya</taxon>
        <taxon>Basidiomycota</taxon>
        <taxon>Agaricomycotina</taxon>
        <taxon>Agaricomycetes</taxon>
        <taxon>Agaricomycetidae</taxon>
        <taxon>Agaricales</taxon>
        <taxon>Agaricineae</taxon>
        <taxon>Hydnangiaceae</taxon>
        <taxon>Laccaria</taxon>
    </lineage>
</organism>
<reference evidence="2" key="2">
    <citation type="submission" date="2015-01" db="EMBL/GenBank/DDBJ databases">
        <title>Evolutionary Origins and Diversification of the Mycorrhizal Mutualists.</title>
        <authorList>
            <consortium name="DOE Joint Genome Institute"/>
            <consortium name="Mycorrhizal Genomics Consortium"/>
            <person name="Kohler A."/>
            <person name="Kuo A."/>
            <person name="Nagy L.G."/>
            <person name="Floudas D."/>
            <person name="Copeland A."/>
            <person name="Barry K.W."/>
            <person name="Cichocki N."/>
            <person name="Veneault-Fourrey C."/>
            <person name="LaButti K."/>
            <person name="Lindquist E.A."/>
            <person name="Lipzen A."/>
            <person name="Lundell T."/>
            <person name="Morin E."/>
            <person name="Murat C."/>
            <person name="Riley R."/>
            <person name="Ohm R."/>
            <person name="Sun H."/>
            <person name="Tunlid A."/>
            <person name="Henrissat B."/>
            <person name="Grigoriev I.V."/>
            <person name="Hibbett D.S."/>
            <person name="Martin F."/>
        </authorList>
    </citation>
    <scope>NUCLEOTIDE SEQUENCE [LARGE SCALE GENOMIC DNA]</scope>
    <source>
        <strain evidence="2">LaAM-08-1</strain>
    </source>
</reference>
<dbReference type="Proteomes" id="UP000054477">
    <property type="component" value="Unassembled WGS sequence"/>
</dbReference>
<dbReference type="AlphaFoldDB" id="A0A0C9WUB7"/>
<proteinExistence type="predicted"/>
<accession>A0A0C9WUB7</accession>
<protein>
    <submittedName>
        <fullName evidence="1">Uncharacterized protein</fullName>
    </submittedName>
</protein>
<dbReference type="OrthoDB" id="1470350at2759"/>
<dbReference type="EMBL" id="KN838945">
    <property type="protein sequence ID" value="KIJ92033.1"/>
    <property type="molecule type" value="Genomic_DNA"/>
</dbReference>
<evidence type="ECO:0000313" key="2">
    <source>
        <dbReference type="Proteomes" id="UP000054477"/>
    </source>
</evidence>